<organism evidence="8 9">
    <name type="scientific">Amborella trichopoda</name>
    <dbReference type="NCBI Taxonomy" id="13333"/>
    <lineage>
        <taxon>Eukaryota</taxon>
        <taxon>Viridiplantae</taxon>
        <taxon>Streptophyta</taxon>
        <taxon>Embryophyta</taxon>
        <taxon>Tracheophyta</taxon>
        <taxon>Spermatophyta</taxon>
        <taxon>Magnoliopsida</taxon>
        <taxon>Amborellales</taxon>
        <taxon>Amborellaceae</taxon>
        <taxon>Amborella</taxon>
    </lineage>
</organism>
<dbReference type="Gene3D" id="2.60.40.1820">
    <property type="match status" value="1"/>
</dbReference>
<keyword evidence="4 6" id="KW-0472">Membrane</keyword>
<dbReference type="Pfam" id="PF03168">
    <property type="entry name" value="LEA_2"/>
    <property type="match status" value="1"/>
</dbReference>
<dbReference type="GO" id="GO:0016020">
    <property type="term" value="C:membrane"/>
    <property type="evidence" value="ECO:0007669"/>
    <property type="project" value="UniProtKB-SubCell"/>
</dbReference>
<dbReference type="InterPro" id="IPR004864">
    <property type="entry name" value="LEA_2"/>
</dbReference>
<dbReference type="PANTHER" id="PTHR31234:SF8">
    <property type="entry name" value="EXPRESSED PROTEIN"/>
    <property type="match status" value="1"/>
</dbReference>
<feature type="domain" description="Late embryogenesis abundant protein LEA-2 subgroup" evidence="7">
    <location>
        <begin position="111"/>
        <end position="204"/>
    </location>
</feature>
<dbReference type="OrthoDB" id="2016264at2759"/>
<evidence type="ECO:0000256" key="6">
    <source>
        <dbReference type="SAM" id="Phobius"/>
    </source>
</evidence>
<keyword evidence="2 6" id="KW-0812">Transmembrane</keyword>
<feature type="transmembrane region" description="Helical" evidence="6">
    <location>
        <begin position="37"/>
        <end position="59"/>
    </location>
</feature>
<dbReference type="Proteomes" id="UP000017836">
    <property type="component" value="Unassembled WGS sequence"/>
</dbReference>
<dbReference type="Gramene" id="ERM97609">
    <property type="protein sequence ID" value="ERM97609"/>
    <property type="gene ID" value="AMTR_s00173p00048690"/>
</dbReference>
<dbReference type="SUPFAM" id="SSF117070">
    <property type="entry name" value="LEA14-like"/>
    <property type="match status" value="1"/>
</dbReference>
<evidence type="ECO:0000313" key="9">
    <source>
        <dbReference type="Proteomes" id="UP000017836"/>
    </source>
</evidence>
<gene>
    <name evidence="8" type="ORF">AMTR_s00173p00048690</name>
</gene>
<dbReference type="InterPro" id="IPR044839">
    <property type="entry name" value="NDR1-like"/>
</dbReference>
<evidence type="ECO:0000256" key="5">
    <source>
        <dbReference type="SAM" id="MobiDB-lite"/>
    </source>
</evidence>
<sequence length="233" mass="24745">MAGSFHPSSATANGHPGVRTTSSSSSSASLKGCCCCLFFLLILLGLVVVAVCLVIILAVRPKKPQFELQAVQVQYLLVEPPPQSPSSPTSPSLSSSSPVFLSLNISMFFTALNPNRVGIKYGPSKLDVMYKGVPLGVASVPSFYQPAHSTTLVTTTVTVRRANILQAAALDLEQDATVNDRVELLLTGDVAAQVRLLQINSPQVKVYVDCAIVISPRKQSLTYKQCGVNGLNV</sequence>
<dbReference type="HOGENOM" id="CLU_050605_0_1_1"/>
<keyword evidence="3 6" id="KW-1133">Transmembrane helix</keyword>
<feature type="region of interest" description="Disordered" evidence="5">
    <location>
        <begin position="1"/>
        <end position="27"/>
    </location>
</feature>
<dbReference type="OMA" id="ESRFTIM"/>
<dbReference type="GO" id="GO:0098542">
    <property type="term" value="P:defense response to other organism"/>
    <property type="evidence" value="ECO:0007669"/>
    <property type="project" value="InterPro"/>
</dbReference>
<protein>
    <recommendedName>
        <fullName evidence="7">Late embryogenesis abundant protein LEA-2 subgroup domain-containing protein</fullName>
    </recommendedName>
</protein>
<keyword evidence="9" id="KW-1185">Reference proteome</keyword>
<evidence type="ECO:0000256" key="3">
    <source>
        <dbReference type="ARBA" id="ARBA00022989"/>
    </source>
</evidence>
<evidence type="ECO:0000256" key="2">
    <source>
        <dbReference type="ARBA" id="ARBA00022692"/>
    </source>
</evidence>
<feature type="compositionally biased region" description="Polar residues" evidence="5">
    <location>
        <begin position="1"/>
        <end position="12"/>
    </location>
</feature>
<dbReference type="KEGG" id="atr:18425584"/>
<dbReference type="AlphaFoldDB" id="W1NS56"/>
<evidence type="ECO:0000256" key="4">
    <source>
        <dbReference type="ARBA" id="ARBA00023136"/>
    </source>
</evidence>
<comment type="subcellular location">
    <subcellularLocation>
        <location evidence="1">Membrane</location>
        <topology evidence="1">Single-pass membrane protein</topology>
    </subcellularLocation>
</comment>
<evidence type="ECO:0000256" key="1">
    <source>
        <dbReference type="ARBA" id="ARBA00004167"/>
    </source>
</evidence>
<reference evidence="9" key="1">
    <citation type="journal article" date="2013" name="Science">
        <title>The Amborella genome and the evolution of flowering plants.</title>
        <authorList>
            <consortium name="Amborella Genome Project"/>
        </authorList>
    </citation>
    <scope>NUCLEOTIDE SEQUENCE [LARGE SCALE GENOMIC DNA]</scope>
</reference>
<dbReference type="EMBL" id="KI395938">
    <property type="protein sequence ID" value="ERM97609.1"/>
    <property type="molecule type" value="Genomic_DNA"/>
</dbReference>
<dbReference type="PANTHER" id="PTHR31234">
    <property type="entry name" value="LATE EMBRYOGENESIS ABUNDANT (LEA) HYDROXYPROLINE-RICH GLYCOPROTEIN FAMILY"/>
    <property type="match status" value="1"/>
</dbReference>
<proteinExistence type="predicted"/>
<accession>W1NS56</accession>
<evidence type="ECO:0000313" key="8">
    <source>
        <dbReference type="EMBL" id="ERM97609.1"/>
    </source>
</evidence>
<dbReference type="eggNOG" id="ENOG502QTM4">
    <property type="taxonomic scope" value="Eukaryota"/>
</dbReference>
<name>W1NS56_AMBTC</name>
<evidence type="ECO:0000259" key="7">
    <source>
        <dbReference type="Pfam" id="PF03168"/>
    </source>
</evidence>